<dbReference type="AlphaFoldDB" id="A0A1Y3E987"/>
<name>A0A1Y3E987_9BILA</name>
<comment type="caution">
    <text evidence="1">The sequence shown here is derived from an EMBL/GenBank/DDBJ whole genome shotgun (WGS) entry which is preliminary data.</text>
</comment>
<protein>
    <submittedName>
        <fullName evidence="1">Uncharacterized protein</fullName>
    </submittedName>
</protein>
<evidence type="ECO:0000313" key="2">
    <source>
        <dbReference type="Proteomes" id="UP000243006"/>
    </source>
</evidence>
<organism evidence="1 2">
    <name type="scientific">Trichinella nativa</name>
    <dbReference type="NCBI Taxonomy" id="6335"/>
    <lineage>
        <taxon>Eukaryota</taxon>
        <taxon>Metazoa</taxon>
        <taxon>Ecdysozoa</taxon>
        <taxon>Nematoda</taxon>
        <taxon>Enoplea</taxon>
        <taxon>Dorylaimia</taxon>
        <taxon>Trichinellida</taxon>
        <taxon>Trichinellidae</taxon>
        <taxon>Trichinella</taxon>
    </lineage>
</organism>
<sequence length="130" mass="14797">MALQVRFVEGSQVEVPFQSNDSGTIDHGDDVDDDYDHEYNNHRESFSLYEEDGSTSAMKMSHFIRRISLYNPIVSGGDDVDPNKQVTNNNNNYANILHCLANDVFAETRHLAHTTTTPYYYPPSPHSWQA</sequence>
<dbReference type="Proteomes" id="UP000243006">
    <property type="component" value="Unassembled WGS sequence"/>
</dbReference>
<proteinExistence type="predicted"/>
<dbReference type="EMBL" id="LVZM01021550">
    <property type="protein sequence ID" value="OUC41240.1"/>
    <property type="molecule type" value="Genomic_DNA"/>
</dbReference>
<accession>A0A1Y3E987</accession>
<evidence type="ECO:0000313" key="1">
    <source>
        <dbReference type="EMBL" id="OUC41240.1"/>
    </source>
</evidence>
<gene>
    <name evidence="1" type="ORF">D917_03521</name>
</gene>
<reference evidence="1 2" key="1">
    <citation type="submission" date="2015-04" db="EMBL/GenBank/DDBJ databases">
        <title>Draft genome of the roundworm Trichinella nativa.</title>
        <authorList>
            <person name="Mitreva M."/>
        </authorList>
    </citation>
    <scope>NUCLEOTIDE SEQUENCE [LARGE SCALE GENOMIC DNA]</scope>
    <source>
        <strain evidence="1 2">ISS45</strain>
    </source>
</reference>